<evidence type="ECO:0000256" key="2">
    <source>
        <dbReference type="ARBA" id="ARBA00022499"/>
    </source>
</evidence>
<dbReference type="UniPathway" id="UPA00988"/>
<dbReference type="Pfam" id="PF09138">
    <property type="entry name" value="Urm1"/>
    <property type="match status" value="1"/>
</dbReference>
<dbReference type="STRING" id="1168221.R7YQ21"/>
<comment type="similarity">
    <text evidence="5 6">Belongs to the URM1 family.</text>
</comment>
<reference evidence="8" key="1">
    <citation type="submission" date="2012-06" db="EMBL/GenBank/DDBJ databases">
        <title>The genome sequence of Coniosporium apollinis CBS 100218.</title>
        <authorList>
            <consortium name="The Broad Institute Genome Sequencing Platform"/>
            <person name="Cuomo C."/>
            <person name="Gorbushina A."/>
            <person name="Noack S."/>
            <person name="Walker B."/>
            <person name="Young S.K."/>
            <person name="Zeng Q."/>
            <person name="Gargeya S."/>
            <person name="Fitzgerald M."/>
            <person name="Haas B."/>
            <person name="Abouelleil A."/>
            <person name="Alvarado L."/>
            <person name="Arachchi H.M."/>
            <person name="Berlin A.M."/>
            <person name="Chapman S.B."/>
            <person name="Goldberg J."/>
            <person name="Griggs A."/>
            <person name="Gujja S."/>
            <person name="Hansen M."/>
            <person name="Howarth C."/>
            <person name="Imamovic A."/>
            <person name="Larimer J."/>
            <person name="McCowan C."/>
            <person name="Montmayeur A."/>
            <person name="Murphy C."/>
            <person name="Neiman D."/>
            <person name="Pearson M."/>
            <person name="Priest M."/>
            <person name="Roberts A."/>
            <person name="Saif S."/>
            <person name="Shea T."/>
            <person name="Sisk P."/>
            <person name="Sykes S."/>
            <person name="Wortman J."/>
            <person name="Nusbaum C."/>
            <person name="Birren B."/>
        </authorList>
    </citation>
    <scope>NUCLEOTIDE SEQUENCE [LARGE SCALE GENOMIC DNA]</scope>
    <source>
        <strain evidence="8">CBS 100218</strain>
    </source>
</reference>
<evidence type="ECO:0000256" key="6">
    <source>
        <dbReference type="RuleBase" id="RU361182"/>
    </source>
</evidence>
<feature type="modified residue" description="1-thioglycine" evidence="5">
    <location>
        <position position="111"/>
    </location>
</feature>
<dbReference type="HOGENOM" id="CLU_148208_0_0_1"/>
<dbReference type="InterPro" id="IPR012675">
    <property type="entry name" value="Beta-grasp_dom_sf"/>
</dbReference>
<dbReference type="GO" id="GO:0005829">
    <property type="term" value="C:cytosol"/>
    <property type="evidence" value="ECO:0007669"/>
    <property type="project" value="UniProtKB-UniRule"/>
</dbReference>
<dbReference type="PANTHER" id="PTHR14986">
    <property type="entry name" value="RURM1 PROTEIN"/>
    <property type="match status" value="1"/>
</dbReference>
<dbReference type="RefSeq" id="XP_007779309.1">
    <property type="nucleotide sequence ID" value="XM_007781119.1"/>
</dbReference>
<keyword evidence="3 5" id="KW-0819">tRNA processing</keyword>
<dbReference type="OrthoDB" id="10248987at2759"/>
<name>R7YQ21_CONA1</name>
<dbReference type="GO" id="GO:0002098">
    <property type="term" value="P:tRNA wobble uridine modification"/>
    <property type="evidence" value="ECO:0007669"/>
    <property type="project" value="UniProtKB-UniRule"/>
</dbReference>
<dbReference type="InterPro" id="IPR016155">
    <property type="entry name" value="Mopterin_synth/thiamin_S_b"/>
</dbReference>
<dbReference type="GeneID" id="19900533"/>
<dbReference type="GO" id="GO:0034227">
    <property type="term" value="P:tRNA thio-modification"/>
    <property type="evidence" value="ECO:0007669"/>
    <property type="project" value="UniProtKB-UniRule"/>
</dbReference>
<evidence type="ECO:0000256" key="1">
    <source>
        <dbReference type="ARBA" id="ARBA00022490"/>
    </source>
</evidence>
<evidence type="ECO:0000256" key="4">
    <source>
        <dbReference type="ARBA" id="ARBA00022786"/>
    </source>
</evidence>
<accession>R7YQ21</accession>
<dbReference type="OMA" id="DYELQPN"/>
<dbReference type="AlphaFoldDB" id="R7YQ21"/>
<keyword evidence="4 5" id="KW-0833">Ubl conjugation pathway</keyword>
<dbReference type="CDD" id="cd01764">
    <property type="entry name" value="Ubl_Urm1"/>
    <property type="match status" value="1"/>
</dbReference>
<comment type="function">
    <text evidence="5">Acts as a sulfur carrier required for 2-thiolation of mcm(5)S(2)U at tRNA wobble positions of cytosolic tRNA(Lys), tRNA(Glu) and tRNA(Gln). Serves as sulfur donor in tRNA 2-thiolation reaction by being thiocarboxylated (-COSH) at its C-terminus by the MOCS3 homolog UBA4. The sulfur is then transferred to tRNA to form 2-thiolation of mcm(5)S(2)U. Prior mcm(5) tRNA modification by the elongator complex is required for 2-thiolation. Also acts as a ubiquitin-like protein (UBL) that is covalently conjugated via an isopeptide bond to lysine residues of target proteins such as AHP1. The thiocarboxylated form serves as substrate for conjugation and oxidative stress specifically induces the formation of UBL-protein conjugates.</text>
</comment>
<dbReference type="EMBL" id="JH767566">
    <property type="protein sequence ID" value="EON63992.1"/>
    <property type="molecule type" value="Genomic_DNA"/>
</dbReference>
<keyword evidence="2 5" id="KW-1017">Isopeptide bond</keyword>
<evidence type="ECO:0000313" key="7">
    <source>
        <dbReference type="EMBL" id="EON63992.1"/>
    </source>
</evidence>
<keyword evidence="8" id="KW-1185">Reference proteome</keyword>
<dbReference type="GO" id="GO:0032447">
    <property type="term" value="P:protein urmylation"/>
    <property type="evidence" value="ECO:0007669"/>
    <property type="project" value="UniProtKB-UniRule"/>
</dbReference>
<dbReference type="Proteomes" id="UP000016924">
    <property type="component" value="Unassembled WGS sequence"/>
</dbReference>
<protein>
    <recommendedName>
        <fullName evidence="5 6">Ubiquitin-related modifier 1</fullName>
    </recommendedName>
</protein>
<keyword evidence="1 5" id="KW-0963">Cytoplasm</keyword>
<comment type="subcellular location">
    <subcellularLocation>
        <location evidence="5 6">Cytoplasm</location>
    </subcellularLocation>
</comment>
<evidence type="ECO:0000313" key="8">
    <source>
        <dbReference type="Proteomes" id="UP000016924"/>
    </source>
</evidence>
<feature type="cross-link" description="Glycyl lysine isopeptide (Gly-Lys) (interchain with K-? in acceptor proteins)" evidence="5">
    <location>
        <position position="111"/>
    </location>
</feature>
<proteinExistence type="inferred from homology"/>
<evidence type="ECO:0000256" key="5">
    <source>
        <dbReference type="HAMAP-Rule" id="MF_03048"/>
    </source>
</evidence>
<dbReference type="SUPFAM" id="SSF54285">
    <property type="entry name" value="MoaD/ThiS"/>
    <property type="match status" value="1"/>
</dbReference>
<gene>
    <name evidence="5" type="primary">URM1</name>
    <name evidence="7" type="ORF">W97_03222</name>
</gene>
<dbReference type="eggNOG" id="KOG4146">
    <property type="taxonomic scope" value="Eukaryota"/>
</dbReference>
<comment type="pathway">
    <text evidence="5 6">tRNA modification; 5-methoxycarbonylmethyl-2-thiouridine-tRNA biosynthesis.</text>
</comment>
<dbReference type="InterPro" id="IPR015221">
    <property type="entry name" value="Urm1"/>
</dbReference>
<sequence length="111" mass="12492">MAEDASGTDGLQVTVEFTGGLEMLFSNRRKHQITLPVRDENDAAANIAYLVRYLCQNVMRDHRKELFVLDDTVRPGILVLINDGDWELEGGEEYEIQPNDNILFVSTLHGG</sequence>
<organism evidence="7 8">
    <name type="scientific">Coniosporium apollinis (strain CBS 100218)</name>
    <name type="common">Rock-inhabiting black yeast</name>
    <dbReference type="NCBI Taxonomy" id="1168221"/>
    <lineage>
        <taxon>Eukaryota</taxon>
        <taxon>Fungi</taxon>
        <taxon>Dikarya</taxon>
        <taxon>Ascomycota</taxon>
        <taxon>Pezizomycotina</taxon>
        <taxon>Dothideomycetes</taxon>
        <taxon>Dothideomycetes incertae sedis</taxon>
        <taxon>Coniosporium</taxon>
    </lineage>
</organism>
<comment type="PTM">
    <text evidence="5">C-terminal thiocarboxylation occurs in 2 steps, it is first acyl-adenylated (-COAMP) via the hesA/moeB/thiF part of UBA4, then thiocarboxylated (-COSH) via the rhodanese domain of UBA4.</text>
</comment>
<dbReference type="HAMAP" id="MF_03048">
    <property type="entry name" value="Urm1"/>
    <property type="match status" value="1"/>
</dbReference>
<dbReference type="Gene3D" id="3.10.20.30">
    <property type="match status" value="1"/>
</dbReference>
<evidence type="ECO:0000256" key="3">
    <source>
        <dbReference type="ARBA" id="ARBA00022694"/>
    </source>
</evidence>
<dbReference type="PIRSF" id="PIRSF037379">
    <property type="entry name" value="Ubiquitin-related_modifier_1"/>
    <property type="match status" value="1"/>
</dbReference>